<evidence type="ECO:0000256" key="1">
    <source>
        <dbReference type="SAM" id="MobiDB-lite"/>
    </source>
</evidence>
<dbReference type="Gene3D" id="3.90.1150.10">
    <property type="entry name" value="Aspartate Aminotransferase, domain 1"/>
    <property type="match status" value="1"/>
</dbReference>
<reference evidence="2 3" key="1">
    <citation type="submission" date="2024-02" db="EMBL/GenBank/DDBJ databases">
        <authorList>
            <person name="Chen Y."/>
            <person name="Shah S."/>
            <person name="Dougan E. K."/>
            <person name="Thang M."/>
            <person name="Chan C."/>
        </authorList>
    </citation>
    <scope>NUCLEOTIDE SEQUENCE [LARGE SCALE GENOMIC DNA]</scope>
</reference>
<comment type="caution">
    <text evidence="2">The sequence shown here is derived from an EMBL/GenBank/DDBJ whole genome shotgun (WGS) entry which is preliminary data.</text>
</comment>
<dbReference type="InterPro" id="IPR015422">
    <property type="entry name" value="PyrdxlP-dep_Trfase_small"/>
</dbReference>
<accession>A0ABP0PNC7</accession>
<dbReference type="InterPro" id="IPR015421">
    <property type="entry name" value="PyrdxlP-dep_Trfase_major"/>
</dbReference>
<proteinExistence type="predicted"/>
<sequence>MGTLKRPSSSSVSRAASARSGSKVSSKSPKNAMKPVSFLKFVKGKPAIADKAAIAAKARGSSPKEKKQTQRKKQARRRTPEEEAIWICQQLTHGKLKPKNLRRTTGDAGYVLLRHEAKKWVTLSSVQELAYALKPPEEEWYRFLFAHVCSFMMDGILQVNRMYRILFSDEKDIYYFSCGVEHGHFIRDGANQFFQFLKAYEVTDFKAAIEDKSSDMKLLENLLVKFAKLPEQTLADMEKSMRHAWEACAVQSGTAALYGAMKALGVSEPTHHVLVPAFTCAACADAIVHAGGRPIPIDCDLESYGVSLEAVQTGLADKNVVGIVIAPCYGVPARDFAAIQALCKERGLWLCEDACESYGASCNVRGFKVPVGSLATLSVVSVRSEKMIGVGEGGAILGNDATLVARAKWWCSRAPCRGVGLWRVYEHDAVGQNFRMPEMLAAVGCAAAEMLPVMIERKRAIHSWYEKGMAARPELKGVRLQQAAPGDDSVWWINAALLPEGLSGEQVGMQLMKSYPDIEIRPGFFPLDMMAIFQSSWSKPCENSRLLYQRLVCLPSSNQLQQEDVERVCTALVDAIQAVKAEPSDLGS</sequence>
<feature type="compositionally biased region" description="Low complexity" evidence="1">
    <location>
        <begin position="1"/>
        <end position="30"/>
    </location>
</feature>
<organism evidence="2 3">
    <name type="scientific">Durusdinium trenchii</name>
    <dbReference type="NCBI Taxonomy" id="1381693"/>
    <lineage>
        <taxon>Eukaryota</taxon>
        <taxon>Sar</taxon>
        <taxon>Alveolata</taxon>
        <taxon>Dinophyceae</taxon>
        <taxon>Suessiales</taxon>
        <taxon>Symbiodiniaceae</taxon>
        <taxon>Durusdinium</taxon>
    </lineage>
</organism>
<keyword evidence="3" id="KW-1185">Reference proteome</keyword>
<dbReference type="InterPro" id="IPR000653">
    <property type="entry name" value="DegT/StrS_aminotransferase"/>
</dbReference>
<dbReference type="PANTHER" id="PTHR30244">
    <property type="entry name" value="TRANSAMINASE"/>
    <property type="match status" value="1"/>
</dbReference>
<gene>
    <name evidence="2" type="ORF">CCMP2556_LOCUS38156</name>
</gene>
<dbReference type="Pfam" id="PF01041">
    <property type="entry name" value="DegT_DnrJ_EryC1"/>
    <property type="match status" value="1"/>
</dbReference>
<feature type="region of interest" description="Disordered" evidence="1">
    <location>
        <begin position="1"/>
        <end position="31"/>
    </location>
</feature>
<protein>
    <submittedName>
        <fullName evidence="2">Uncharacterized protein</fullName>
    </submittedName>
</protein>
<dbReference type="SUPFAM" id="SSF53383">
    <property type="entry name" value="PLP-dependent transferases"/>
    <property type="match status" value="1"/>
</dbReference>
<dbReference type="EMBL" id="CAXAMN010023395">
    <property type="protein sequence ID" value="CAK9077384.1"/>
    <property type="molecule type" value="Genomic_DNA"/>
</dbReference>
<dbReference type="Proteomes" id="UP001642484">
    <property type="component" value="Unassembled WGS sequence"/>
</dbReference>
<evidence type="ECO:0000313" key="3">
    <source>
        <dbReference type="Proteomes" id="UP001642484"/>
    </source>
</evidence>
<dbReference type="Gene3D" id="3.40.640.10">
    <property type="entry name" value="Type I PLP-dependent aspartate aminotransferase-like (Major domain)"/>
    <property type="match status" value="1"/>
</dbReference>
<dbReference type="InterPro" id="IPR015424">
    <property type="entry name" value="PyrdxlP-dep_Trfase"/>
</dbReference>
<feature type="region of interest" description="Disordered" evidence="1">
    <location>
        <begin position="53"/>
        <end position="81"/>
    </location>
</feature>
<name>A0ABP0PNC7_9DINO</name>
<evidence type="ECO:0000313" key="2">
    <source>
        <dbReference type="EMBL" id="CAK9077384.1"/>
    </source>
</evidence>
<dbReference type="PANTHER" id="PTHR30244:SF34">
    <property type="entry name" value="DTDP-4-AMINO-4,6-DIDEOXYGALACTOSE TRANSAMINASE"/>
    <property type="match status" value="1"/>
</dbReference>